<protein>
    <submittedName>
        <fullName evidence="1">Uncharacterized protein</fullName>
    </submittedName>
</protein>
<dbReference type="Proteomes" id="UP000064525">
    <property type="component" value="Chromosome I"/>
</dbReference>
<accession>A0A0S4PU48</accession>
<dbReference type="PATRIC" id="fig|76936.10.peg.829"/>
<organism evidence="1 2">
    <name type="scientific">Helicobacter typhlonius</name>
    <dbReference type="NCBI Taxonomy" id="76936"/>
    <lineage>
        <taxon>Bacteria</taxon>
        <taxon>Pseudomonadati</taxon>
        <taxon>Campylobacterota</taxon>
        <taxon>Epsilonproteobacteria</taxon>
        <taxon>Campylobacterales</taxon>
        <taxon>Helicobacteraceae</taxon>
        <taxon>Helicobacter</taxon>
    </lineage>
</organism>
<dbReference type="EMBL" id="LN907858">
    <property type="protein sequence ID" value="CUU39733.1"/>
    <property type="molecule type" value="Genomic_DNA"/>
</dbReference>
<dbReference type="AlphaFoldDB" id="A0A0S4PU48"/>
<dbReference type="KEGG" id="hty:BN2458_PEG0847"/>
<proteinExistence type="predicted"/>
<reference evidence="2" key="1">
    <citation type="submission" date="2015-11" db="EMBL/GenBank/DDBJ databases">
        <authorList>
            <person name="Anvar S.Y."/>
        </authorList>
    </citation>
    <scope>NUCLEOTIDE SEQUENCE [LARGE SCALE GENOMIC DNA]</scope>
</reference>
<name>A0A0S4PU48_9HELI</name>
<gene>
    <name evidence="1" type="ORF">BN2458_PEG0847</name>
</gene>
<evidence type="ECO:0000313" key="1">
    <source>
        <dbReference type="EMBL" id="CUU39733.1"/>
    </source>
</evidence>
<evidence type="ECO:0000313" key="2">
    <source>
        <dbReference type="Proteomes" id="UP000064525"/>
    </source>
</evidence>
<sequence length="37" mass="4539">MTKALNRVDFILLRKGLRGMGRYKHFYFFARKKEISF</sequence>